<reference evidence="6" key="1">
    <citation type="submission" date="2018-09" db="EMBL/GenBank/DDBJ databases">
        <authorList>
            <person name="Zhu H."/>
        </authorList>
    </citation>
    <scope>NUCLEOTIDE SEQUENCE [LARGE SCALE GENOMIC DNA]</scope>
    <source>
        <strain evidence="6">K2W31S-8</strain>
    </source>
</reference>
<dbReference type="OrthoDB" id="6195716at2"/>
<protein>
    <submittedName>
        <fullName evidence="5">MarR family transcriptional regulator</fullName>
    </submittedName>
</protein>
<dbReference type="InterPro" id="IPR036390">
    <property type="entry name" value="WH_DNA-bd_sf"/>
</dbReference>
<dbReference type="Proteomes" id="UP000265560">
    <property type="component" value="Chromosome"/>
</dbReference>
<dbReference type="PANTHER" id="PTHR33164:SF87">
    <property type="entry name" value="MULTIPLE ANTIBIOTIC RESISTANCE PROTEIN MARR"/>
    <property type="match status" value="1"/>
</dbReference>
<dbReference type="GO" id="GO:0003677">
    <property type="term" value="F:DNA binding"/>
    <property type="evidence" value="ECO:0007669"/>
    <property type="project" value="UniProtKB-KW"/>
</dbReference>
<dbReference type="PRINTS" id="PR00598">
    <property type="entry name" value="HTHMARR"/>
</dbReference>
<evidence type="ECO:0000256" key="3">
    <source>
        <dbReference type="ARBA" id="ARBA00023163"/>
    </source>
</evidence>
<feature type="domain" description="HTH marR-type" evidence="4">
    <location>
        <begin position="12"/>
        <end position="144"/>
    </location>
</feature>
<dbReference type="GO" id="GO:0006950">
    <property type="term" value="P:response to stress"/>
    <property type="evidence" value="ECO:0007669"/>
    <property type="project" value="TreeGrafter"/>
</dbReference>
<keyword evidence="2" id="KW-0238">DNA-binding</keyword>
<dbReference type="SMART" id="SM00347">
    <property type="entry name" value="HTH_MARR"/>
    <property type="match status" value="1"/>
</dbReference>
<dbReference type="InterPro" id="IPR039422">
    <property type="entry name" value="MarR/SlyA-like"/>
</dbReference>
<gene>
    <name evidence="5" type="ORF">D3880_12495</name>
</gene>
<dbReference type="InterPro" id="IPR023187">
    <property type="entry name" value="Tscrpt_reg_MarR-type_CS"/>
</dbReference>
<keyword evidence="1" id="KW-0805">Transcription regulation</keyword>
<keyword evidence="3" id="KW-0804">Transcription</keyword>
<organism evidence="5 6">
    <name type="scientific">Pseudomonas cavernae</name>
    <dbReference type="NCBI Taxonomy" id="2320867"/>
    <lineage>
        <taxon>Bacteria</taxon>
        <taxon>Pseudomonadati</taxon>
        <taxon>Pseudomonadota</taxon>
        <taxon>Gammaproteobacteria</taxon>
        <taxon>Pseudomonadales</taxon>
        <taxon>Pseudomonadaceae</taxon>
        <taxon>Pseudomonas</taxon>
    </lineage>
</organism>
<accession>A0A385Z3R7</accession>
<dbReference type="SUPFAM" id="SSF46785">
    <property type="entry name" value="Winged helix' DNA-binding domain"/>
    <property type="match status" value="1"/>
</dbReference>
<evidence type="ECO:0000313" key="6">
    <source>
        <dbReference type="Proteomes" id="UP000265560"/>
    </source>
</evidence>
<dbReference type="InterPro" id="IPR036388">
    <property type="entry name" value="WH-like_DNA-bd_sf"/>
</dbReference>
<evidence type="ECO:0000256" key="2">
    <source>
        <dbReference type="ARBA" id="ARBA00023125"/>
    </source>
</evidence>
<proteinExistence type="predicted"/>
<dbReference type="KEGG" id="pcav:D3880_12495"/>
<sequence length="153" mass="16858">MNHYSPADFPFSGSIGHYLGSAALLKDRLLDSHLASLEISAAQFKVLIYIYLEKANTPADLCRLLSVDSGSMTRMLDRLEKKGLLHRKPCPTDRRCVRLTLSAAGQAVCQQTPEVVARAMNELARGLSHDELQSLLGLLEKMLQPHTTAAAER</sequence>
<evidence type="ECO:0000259" key="4">
    <source>
        <dbReference type="PROSITE" id="PS50995"/>
    </source>
</evidence>
<dbReference type="PROSITE" id="PS50995">
    <property type="entry name" value="HTH_MARR_2"/>
    <property type="match status" value="1"/>
</dbReference>
<dbReference type="InterPro" id="IPR000835">
    <property type="entry name" value="HTH_MarR-typ"/>
</dbReference>
<keyword evidence="6" id="KW-1185">Reference proteome</keyword>
<dbReference type="Gene3D" id="1.10.10.10">
    <property type="entry name" value="Winged helix-like DNA-binding domain superfamily/Winged helix DNA-binding domain"/>
    <property type="match status" value="1"/>
</dbReference>
<dbReference type="EMBL" id="CP032419">
    <property type="protein sequence ID" value="AYC33130.1"/>
    <property type="molecule type" value="Genomic_DNA"/>
</dbReference>
<dbReference type="AlphaFoldDB" id="A0A385Z3R7"/>
<dbReference type="Pfam" id="PF01047">
    <property type="entry name" value="MarR"/>
    <property type="match status" value="1"/>
</dbReference>
<dbReference type="PANTHER" id="PTHR33164">
    <property type="entry name" value="TRANSCRIPTIONAL REGULATOR, MARR FAMILY"/>
    <property type="match status" value="1"/>
</dbReference>
<dbReference type="GO" id="GO:0003700">
    <property type="term" value="F:DNA-binding transcription factor activity"/>
    <property type="evidence" value="ECO:0007669"/>
    <property type="project" value="InterPro"/>
</dbReference>
<evidence type="ECO:0000256" key="1">
    <source>
        <dbReference type="ARBA" id="ARBA00023015"/>
    </source>
</evidence>
<dbReference type="RefSeq" id="WP_119893748.1">
    <property type="nucleotide sequence ID" value="NZ_CP032419.1"/>
</dbReference>
<dbReference type="PROSITE" id="PS01117">
    <property type="entry name" value="HTH_MARR_1"/>
    <property type="match status" value="1"/>
</dbReference>
<name>A0A385Z3R7_9PSED</name>
<evidence type="ECO:0000313" key="5">
    <source>
        <dbReference type="EMBL" id="AYC33130.1"/>
    </source>
</evidence>